<keyword evidence="2" id="KW-0472">Membrane</keyword>
<evidence type="ECO:0000313" key="4">
    <source>
        <dbReference type="Proteomes" id="UP001335729"/>
    </source>
</evidence>
<keyword evidence="2" id="KW-0812">Transmembrane</keyword>
<accession>A0ABU7MNR6</accession>
<feature type="transmembrane region" description="Helical" evidence="2">
    <location>
        <begin position="56"/>
        <end position="77"/>
    </location>
</feature>
<proteinExistence type="predicted"/>
<gene>
    <name evidence="3" type="ORF">V1Y59_02640</name>
</gene>
<organism evidence="3 4">
    <name type="scientific">Gordonia prachuapensis</name>
    <dbReference type="NCBI Taxonomy" id="3115651"/>
    <lineage>
        <taxon>Bacteria</taxon>
        <taxon>Bacillati</taxon>
        <taxon>Actinomycetota</taxon>
        <taxon>Actinomycetes</taxon>
        <taxon>Mycobacteriales</taxon>
        <taxon>Gordoniaceae</taxon>
        <taxon>Gordonia</taxon>
    </lineage>
</organism>
<keyword evidence="4" id="KW-1185">Reference proteome</keyword>
<feature type="region of interest" description="Disordered" evidence="1">
    <location>
        <begin position="85"/>
        <end position="107"/>
    </location>
</feature>
<dbReference type="Proteomes" id="UP001335729">
    <property type="component" value="Unassembled WGS sequence"/>
</dbReference>
<feature type="compositionally biased region" description="Basic and acidic residues" evidence="1">
    <location>
        <begin position="97"/>
        <end position="107"/>
    </location>
</feature>
<dbReference type="RefSeq" id="WP_330503289.1">
    <property type="nucleotide sequence ID" value="NZ_JAZDUE010000002.1"/>
</dbReference>
<evidence type="ECO:0000313" key="3">
    <source>
        <dbReference type="EMBL" id="MEE4021963.1"/>
    </source>
</evidence>
<protein>
    <submittedName>
        <fullName evidence="3">Uncharacterized protein</fullName>
    </submittedName>
</protein>
<keyword evidence="2" id="KW-1133">Transmembrane helix</keyword>
<comment type="caution">
    <text evidence="3">The sequence shown here is derived from an EMBL/GenBank/DDBJ whole genome shotgun (WGS) entry which is preliminary data.</text>
</comment>
<evidence type="ECO:0000256" key="1">
    <source>
        <dbReference type="SAM" id="MobiDB-lite"/>
    </source>
</evidence>
<evidence type="ECO:0000256" key="2">
    <source>
        <dbReference type="SAM" id="Phobius"/>
    </source>
</evidence>
<sequence>MLLFLAPQPTKADGEVTFSCNSIIGDQHSSAQVDYIENRDGERVYRVCAVARDERLGWAIVLAGPTLIAATACLVILAGGRSAPFREVSGHSPRGNGDSRNDRSVVE</sequence>
<dbReference type="EMBL" id="JAZDUE010000002">
    <property type="protein sequence ID" value="MEE4021963.1"/>
    <property type="molecule type" value="Genomic_DNA"/>
</dbReference>
<reference evidence="3 4" key="1">
    <citation type="submission" date="2024-01" db="EMBL/GenBank/DDBJ databases">
        <title>Draft genome sequence of Gordonia sp. PKS22-38.</title>
        <authorList>
            <person name="Suphannarot A."/>
            <person name="Mingma R."/>
        </authorList>
    </citation>
    <scope>NUCLEOTIDE SEQUENCE [LARGE SCALE GENOMIC DNA]</scope>
    <source>
        <strain evidence="3 4">PKS22-38</strain>
    </source>
</reference>
<name>A0ABU7MNR6_9ACTN</name>